<accession>A0ABP8VYM4</accession>
<dbReference type="SUPFAM" id="SSF50249">
    <property type="entry name" value="Nucleic acid-binding proteins"/>
    <property type="match status" value="1"/>
</dbReference>
<protein>
    <recommendedName>
        <fullName evidence="3">Single-stranded DNA-binding protein</fullName>
    </recommendedName>
</protein>
<dbReference type="GO" id="GO:0003677">
    <property type="term" value="F:DNA binding"/>
    <property type="evidence" value="ECO:0007669"/>
    <property type="project" value="UniProtKB-KW"/>
</dbReference>
<comment type="caution">
    <text evidence="5">The sequence shown here is derived from an EMBL/GenBank/DDBJ whole genome shotgun (WGS) entry which is preliminary data.</text>
</comment>
<dbReference type="Gene3D" id="2.40.50.140">
    <property type="entry name" value="Nucleic acid-binding proteins"/>
    <property type="match status" value="1"/>
</dbReference>
<dbReference type="PROSITE" id="PS50935">
    <property type="entry name" value="SSB"/>
    <property type="match status" value="1"/>
</dbReference>
<dbReference type="Pfam" id="PF00436">
    <property type="entry name" value="SSB"/>
    <property type="match status" value="1"/>
</dbReference>
<evidence type="ECO:0000256" key="1">
    <source>
        <dbReference type="ARBA" id="ARBA00023125"/>
    </source>
</evidence>
<sequence length="171" mass="18316">MTEILTTVVGRLTNTPVTRDLGGGREVVSFRMACNHGYLDRTTGQWKESSTSYVSVDIWRRHLGRNVQGSFVKGDPVMAHGRLYVRDYEQEGRSRTAVTLVADAVGPDLNTAMAAVTRVRRTADGSLVEEAGMPAAVDDGPADEGVSLGPRPAPDEEQVGHAAEAVPAVRA</sequence>
<evidence type="ECO:0000256" key="2">
    <source>
        <dbReference type="PROSITE-ProRule" id="PRU00252"/>
    </source>
</evidence>
<organism evidence="5 6">
    <name type="scientific">Pseudonocardia yuanmonensis</name>
    <dbReference type="NCBI Taxonomy" id="1095914"/>
    <lineage>
        <taxon>Bacteria</taxon>
        <taxon>Bacillati</taxon>
        <taxon>Actinomycetota</taxon>
        <taxon>Actinomycetes</taxon>
        <taxon>Pseudonocardiales</taxon>
        <taxon>Pseudonocardiaceae</taxon>
        <taxon>Pseudonocardia</taxon>
    </lineage>
</organism>
<keyword evidence="6" id="KW-1185">Reference proteome</keyword>
<dbReference type="EMBL" id="BAABIC010000002">
    <property type="protein sequence ID" value="GAA4675880.1"/>
    <property type="molecule type" value="Genomic_DNA"/>
</dbReference>
<dbReference type="Proteomes" id="UP001500325">
    <property type="component" value="Unassembled WGS sequence"/>
</dbReference>
<evidence type="ECO:0000256" key="3">
    <source>
        <dbReference type="RuleBase" id="RU000524"/>
    </source>
</evidence>
<proteinExistence type="predicted"/>
<dbReference type="RefSeq" id="WP_345378015.1">
    <property type="nucleotide sequence ID" value="NZ_BAABIC010000002.1"/>
</dbReference>
<evidence type="ECO:0000313" key="6">
    <source>
        <dbReference type="Proteomes" id="UP001500325"/>
    </source>
</evidence>
<keyword evidence="1 2" id="KW-0238">DNA-binding</keyword>
<dbReference type="InterPro" id="IPR000424">
    <property type="entry name" value="Primosome_PriB/ssb"/>
</dbReference>
<evidence type="ECO:0000313" key="5">
    <source>
        <dbReference type="EMBL" id="GAA4675880.1"/>
    </source>
</evidence>
<name>A0ABP8VYM4_9PSEU</name>
<dbReference type="InterPro" id="IPR012340">
    <property type="entry name" value="NA-bd_OB-fold"/>
</dbReference>
<dbReference type="NCBIfam" id="TIGR00621">
    <property type="entry name" value="ssb"/>
    <property type="match status" value="1"/>
</dbReference>
<reference evidence="6" key="1">
    <citation type="journal article" date="2019" name="Int. J. Syst. Evol. Microbiol.">
        <title>The Global Catalogue of Microorganisms (GCM) 10K type strain sequencing project: providing services to taxonomists for standard genome sequencing and annotation.</title>
        <authorList>
            <consortium name="The Broad Institute Genomics Platform"/>
            <consortium name="The Broad Institute Genome Sequencing Center for Infectious Disease"/>
            <person name="Wu L."/>
            <person name="Ma J."/>
        </authorList>
    </citation>
    <scope>NUCLEOTIDE SEQUENCE [LARGE SCALE GENOMIC DNA]</scope>
    <source>
        <strain evidence="6">JCM 18055</strain>
    </source>
</reference>
<dbReference type="CDD" id="cd04496">
    <property type="entry name" value="SSB_OBF"/>
    <property type="match status" value="1"/>
</dbReference>
<feature type="region of interest" description="Disordered" evidence="4">
    <location>
        <begin position="135"/>
        <end position="171"/>
    </location>
</feature>
<dbReference type="InterPro" id="IPR011344">
    <property type="entry name" value="ssDNA-bd"/>
</dbReference>
<gene>
    <name evidence="5" type="ORF">GCM10023215_04780</name>
</gene>
<evidence type="ECO:0000256" key="4">
    <source>
        <dbReference type="SAM" id="MobiDB-lite"/>
    </source>
</evidence>